<dbReference type="PANTHER" id="PTHR33488">
    <property type="entry name" value="ZGC:162509"/>
    <property type="match status" value="1"/>
</dbReference>
<name>A0A8S3QCM6_MYTED</name>
<evidence type="ECO:0000313" key="3">
    <source>
        <dbReference type="Proteomes" id="UP000683360"/>
    </source>
</evidence>
<organism evidence="2 3">
    <name type="scientific">Mytilus edulis</name>
    <name type="common">Blue mussel</name>
    <dbReference type="NCBI Taxonomy" id="6550"/>
    <lineage>
        <taxon>Eukaryota</taxon>
        <taxon>Metazoa</taxon>
        <taxon>Spiralia</taxon>
        <taxon>Lophotrochozoa</taxon>
        <taxon>Mollusca</taxon>
        <taxon>Bivalvia</taxon>
        <taxon>Autobranchia</taxon>
        <taxon>Pteriomorphia</taxon>
        <taxon>Mytilida</taxon>
        <taxon>Mytiloidea</taxon>
        <taxon>Mytilidae</taxon>
        <taxon>Mytilinae</taxon>
        <taxon>Mytilus</taxon>
    </lineage>
</organism>
<keyword evidence="1" id="KW-0175">Coiled coil</keyword>
<evidence type="ECO:0000256" key="1">
    <source>
        <dbReference type="SAM" id="Coils"/>
    </source>
</evidence>
<sequence length="164" mass="18396">MENSNSMAVVKELNTGTERKDLTVLKVDSMCNWEQFLMPAPTSIAILGQLMAIATKKDFSLDKTIPEGGFKFVKYPGSFRACLVQISNSGCEAFMEAHKKASAAVKGVYEDGLKEALEKMKLLQMEEKKIETRKHEMEDEKKRIIEDLGKAKSALEKALTKFLE</sequence>
<accession>A0A8S3QCM6</accession>
<feature type="coiled-coil region" evidence="1">
    <location>
        <begin position="113"/>
        <end position="147"/>
    </location>
</feature>
<dbReference type="AlphaFoldDB" id="A0A8S3QCM6"/>
<dbReference type="EMBL" id="CAJPWZ010000477">
    <property type="protein sequence ID" value="CAG2194429.1"/>
    <property type="molecule type" value="Genomic_DNA"/>
</dbReference>
<dbReference type="PANTHER" id="PTHR33488:SF2">
    <property type="entry name" value="EARLY ENDOSOME ANTIGEN 1-LIKE"/>
    <property type="match status" value="1"/>
</dbReference>
<gene>
    <name evidence="2" type="ORF">MEDL_9421</name>
</gene>
<proteinExistence type="predicted"/>
<dbReference type="Proteomes" id="UP000683360">
    <property type="component" value="Unassembled WGS sequence"/>
</dbReference>
<evidence type="ECO:0000313" key="2">
    <source>
        <dbReference type="EMBL" id="CAG2194429.1"/>
    </source>
</evidence>
<comment type="caution">
    <text evidence="2">The sequence shown here is derived from an EMBL/GenBank/DDBJ whole genome shotgun (WGS) entry which is preliminary data.</text>
</comment>
<keyword evidence="3" id="KW-1185">Reference proteome</keyword>
<reference evidence="2" key="1">
    <citation type="submission" date="2021-03" db="EMBL/GenBank/DDBJ databases">
        <authorList>
            <person name="Bekaert M."/>
        </authorList>
    </citation>
    <scope>NUCLEOTIDE SEQUENCE</scope>
</reference>
<dbReference type="OrthoDB" id="5406275at2759"/>
<protein>
    <submittedName>
        <fullName evidence="2">Uncharacterized protein</fullName>
    </submittedName>
</protein>